<feature type="region of interest" description="Disordered" evidence="1">
    <location>
        <begin position="152"/>
        <end position="183"/>
    </location>
</feature>
<organism evidence="2 3">
    <name type="scientific">Clitoria ternatea</name>
    <name type="common">Butterfly pea</name>
    <dbReference type="NCBI Taxonomy" id="43366"/>
    <lineage>
        <taxon>Eukaryota</taxon>
        <taxon>Viridiplantae</taxon>
        <taxon>Streptophyta</taxon>
        <taxon>Embryophyta</taxon>
        <taxon>Tracheophyta</taxon>
        <taxon>Spermatophyta</taxon>
        <taxon>Magnoliopsida</taxon>
        <taxon>eudicotyledons</taxon>
        <taxon>Gunneridae</taxon>
        <taxon>Pentapetalae</taxon>
        <taxon>rosids</taxon>
        <taxon>fabids</taxon>
        <taxon>Fabales</taxon>
        <taxon>Fabaceae</taxon>
        <taxon>Papilionoideae</taxon>
        <taxon>50 kb inversion clade</taxon>
        <taxon>NPAAA clade</taxon>
        <taxon>indigoferoid/millettioid clade</taxon>
        <taxon>Phaseoleae</taxon>
        <taxon>Clitoria</taxon>
    </lineage>
</organism>
<dbReference type="AlphaFoldDB" id="A0AAN9ITI6"/>
<dbReference type="Proteomes" id="UP001359559">
    <property type="component" value="Unassembled WGS sequence"/>
</dbReference>
<name>A0AAN9ITI6_CLITE</name>
<feature type="compositionally biased region" description="Polar residues" evidence="1">
    <location>
        <begin position="219"/>
        <end position="230"/>
    </location>
</feature>
<evidence type="ECO:0000256" key="1">
    <source>
        <dbReference type="SAM" id="MobiDB-lite"/>
    </source>
</evidence>
<reference evidence="2 3" key="1">
    <citation type="submission" date="2024-01" db="EMBL/GenBank/DDBJ databases">
        <title>The genomes of 5 underutilized Papilionoideae crops provide insights into root nodulation and disease resistance.</title>
        <authorList>
            <person name="Yuan L."/>
        </authorList>
    </citation>
    <scope>NUCLEOTIDE SEQUENCE [LARGE SCALE GENOMIC DNA]</scope>
    <source>
        <strain evidence="2">LY-2023</strain>
        <tissue evidence="2">Leaf</tissue>
    </source>
</reference>
<evidence type="ECO:0000313" key="2">
    <source>
        <dbReference type="EMBL" id="KAK7285884.1"/>
    </source>
</evidence>
<proteinExistence type="predicted"/>
<feature type="region of interest" description="Disordered" evidence="1">
    <location>
        <begin position="215"/>
        <end position="239"/>
    </location>
</feature>
<gene>
    <name evidence="2" type="ORF">RJT34_20669</name>
</gene>
<comment type="caution">
    <text evidence="2">The sequence shown here is derived from an EMBL/GenBank/DDBJ whole genome shotgun (WGS) entry which is preliminary data.</text>
</comment>
<accession>A0AAN9ITI6</accession>
<feature type="compositionally biased region" description="Low complexity" evidence="1">
    <location>
        <begin position="167"/>
        <end position="183"/>
    </location>
</feature>
<sequence length="239" mass="26695">MTPKQIRTITLQPVLSHPSVSSESLFTRFRLSVPIRIALLVQLLTATQHRPAKQNRAELSLGLLCMNNTFSTRIISHYGCIPTEALNPSQKEKTDPYFPPIALVDLDSHYPSGSLNYGGRLTTRRRRKIIKNSHQPLFPTIVKIQAVSPTHHPILHTPHRPSLSVQPLTLPSPHRPHPSLSTPSSLSLLHTVLILPSPHRPHSLLTHKVLPSPHRPLSSYPTPYNPSLSLNPHRPSPLN</sequence>
<evidence type="ECO:0000313" key="3">
    <source>
        <dbReference type="Proteomes" id="UP001359559"/>
    </source>
</evidence>
<dbReference type="EMBL" id="JAYKXN010000005">
    <property type="protein sequence ID" value="KAK7285884.1"/>
    <property type="molecule type" value="Genomic_DNA"/>
</dbReference>
<keyword evidence="3" id="KW-1185">Reference proteome</keyword>
<protein>
    <submittedName>
        <fullName evidence="2">Uncharacterized protein</fullName>
    </submittedName>
</protein>